<evidence type="ECO:0000313" key="10">
    <source>
        <dbReference type="EMBL" id="WEX81652.1"/>
    </source>
</evidence>
<reference evidence="10 11" key="1">
    <citation type="submission" date="2023-03" db="EMBL/GenBank/DDBJ databases">
        <authorList>
            <person name="Kaur S."/>
            <person name="Espinosa-Saiz D."/>
            <person name="Velazquez E."/>
            <person name="Menendez E."/>
            <person name="diCenzo G.C."/>
        </authorList>
    </citation>
    <scope>NUCLEOTIDE SEQUENCE [LARGE SCALE GENOMIC DNA]</scope>
    <source>
        <strain evidence="10 11">LMG 27395</strain>
    </source>
</reference>
<dbReference type="RefSeq" id="WP_280732407.1">
    <property type="nucleotide sequence ID" value="NZ_CP120367.1"/>
</dbReference>
<keyword evidence="5 9" id="KW-0547">Nucleotide-binding</keyword>
<dbReference type="InterPro" id="IPR006001">
    <property type="entry name" value="Therm_gnt_kin"/>
</dbReference>
<dbReference type="Gene3D" id="3.40.50.300">
    <property type="entry name" value="P-loop containing nucleotide triphosphate hydrolases"/>
    <property type="match status" value="1"/>
</dbReference>
<evidence type="ECO:0000256" key="1">
    <source>
        <dbReference type="ARBA" id="ARBA00004761"/>
    </source>
</evidence>
<gene>
    <name evidence="10" type="ORF">PYH38_001094</name>
</gene>
<dbReference type="InterPro" id="IPR027417">
    <property type="entry name" value="P-loop_NTPase"/>
</dbReference>
<accession>A0ABY8CU28</accession>
<dbReference type="EC" id="2.7.1.12" evidence="3 9"/>
<dbReference type="PANTHER" id="PTHR43442:SF3">
    <property type="entry name" value="GLUCONOKINASE-RELATED"/>
    <property type="match status" value="1"/>
</dbReference>
<dbReference type="NCBIfam" id="TIGR01313">
    <property type="entry name" value="therm_gnt_kin"/>
    <property type="match status" value="1"/>
</dbReference>
<evidence type="ECO:0000313" key="11">
    <source>
        <dbReference type="Proteomes" id="UP001235547"/>
    </source>
</evidence>
<dbReference type="SUPFAM" id="SSF52540">
    <property type="entry name" value="P-loop containing nucleoside triphosphate hydrolases"/>
    <property type="match status" value="1"/>
</dbReference>
<name>A0ABY8CU28_9HYPH</name>
<evidence type="ECO:0000256" key="5">
    <source>
        <dbReference type="ARBA" id="ARBA00022741"/>
    </source>
</evidence>
<dbReference type="Proteomes" id="UP001235547">
    <property type="component" value="Chromosome 2"/>
</dbReference>
<dbReference type="PANTHER" id="PTHR43442">
    <property type="entry name" value="GLUCONOKINASE-RELATED"/>
    <property type="match status" value="1"/>
</dbReference>
<dbReference type="EMBL" id="CP120370">
    <property type="protein sequence ID" value="WEX81652.1"/>
    <property type="molecule type" value="Genomic_DNA"/>
</dbReference>
<keyword evidence="4 9" id="KW-0808">Transferase</keyword>
<comment type="catalytic activity">
    <reaction evidence="8 9">
        <text>D-gluconate + ATP = 6-phospho-D-gluconate + ADP + H(+)</text>
        <dbReference type="Rhea" id="RHEA:19433"/>
        <dbReference type="ChEBI" id="CHEBI:15378"/>
        <dbReference type="ChEBI" id="CHEBI:18391"/>
        <dbReference type="ChEBI" id="CHEBI:30616"/>
        <dbReference type="ChEBI" id="CHEBI:58759"/>
        <dbReference type="ChEBI" id="CHEBI:456216"/>
        <dbReference type="EC" id="2.7.1.12"/>
    </reaction>
</comment>
<comment type="similarity">
    <text evidence="2 9">Belongs to the gluconokinase GntK/GntV family.</text>
</comment>
<dbReference type="CDD" id="cd02021">
    <property type="entry name" value="GntK"/>
    <property type="match status" value="1"/>
</dbReference>
<evidence type="ECO:0000256" key="3">
    <source>
        <dbReference type="ARBA" id="ARBA00012054"/>
    </source>
</evidence>
<comment type="pathway">
    <text evidence="1">Carbohydrate acid metabolism.</text>
</comment>
<proteinExistence type="inferred from homology"/>
<keyword evidence="6 9" id="KW-0418">Kinase</keyword>
<evidence type="ECO:0000256" key="8">
    <source>
        <dbReference type="ARBA" id="ARBA00048090"/>
    </source>
</evidence>
<evidence type="ECO:0000256" key="6">
    <source>
        <dbReference type="ARBA" id="ARBA00022777"/>
    </source>
</evidence>
<dbReference type="Pfam" id="PF13671">
    <property type="entry name" value="AAA_33"/>
    <property type="match status" value="1"/>
</dbReference>
<organism evidence="10 11">
    <name type="scientific">Sinorhizobium numidicum</name>
    <dbReference type="NCBI Taxonomy" id="680248"/>
    <lineage>
        <taxon>Bacteria</taxon>
        <taxon>Pseudomonadati</taxon>
        <taxon>Pseudomonadota</taxon>
        <taxon>Alphaproteobacteria</taxon>
        <taxon>Hyphomicrobiales</taxon>
        <taxon>Rhizobiaceae</taxon>
        <taxon>Sinorhizobium/Ensifer group</taxon>
        <taxon>Sinorhizobium</taxon>
    </lineage>
</organism>
<keyword evidence="7 9" id="KW-0067">ATP-binding</keyword>
<evidence type="ECO:0000256" key="4">
    <source>
        <dbReference type="ARBA" id="ARBA00022679"/>
    </source>
</evidence>
<evidence type="ECO:0000256" key="9">
    <source>
        <dbReference type="RuleBase" id="RU363066"/>
    </source>
</evidence>
<evidence type="ECO:0000256" key="7">
    <source>
        <dbReference type="ARBA" id="ARBA00022840"/>
    </source>
</evidence>
<evidence type="ECO:0000256" key="2">
    <source>
        <dbReference type="ARBA" id="ARBA00008420"/>
    </source>
</evidence>
<keyword evidence="11" id="KW-1185">Reference proteome</keyword>
<protein>
    <recommendedName>
        <fullName evidence="3 9">Gluconokinase</fullName>
        <ecNumber evidence="3 9">2.7.1.12</ecNumber>
    </recommendedName>
</protein>
<sequence>MIIKSTPEVSDPLRRFPGSIVVMGVSGSGKSSVGEGIARAYGYPFIEGDALHPPENIRKMSEGIPLTDDDRWPWLTAIGERLSSSDGPVVVTCSALKRSYRQKLRESAPNGLAIVYLHGSEALLSERMRHRTGHFMPTSLLKTQLATLEDPTGEENTVAVDVGQPLEDTVREALTGLGRL</sequence>